<dbReference type="InterPro" id="IPR050377">
    <property type="entry name" value="Radical_SAM_PqqE_MftC-like"/>
</dbReference>
<evidence type="ECO:0000313" key="6">
    <source>
        <dbReference type="EMBL" id="ACL69190.1"/>
    </source>
</evidence>
<keyword evidence="1" id="KW-0949">S-adenosyl-L-methionine</keyword>
<evidence type="ECO:0000313" key="7">
    <source>
        <dbReference type="Proteomes" id="UP000000719"/>
    </source>
</evidence>
<dbReference type="InterPro" id="IPR006638">
    <property type="entry name" value="Elp3/MiaA/NifB-like_rSAM"/>
</dbReference>
<dbReference type="SUPFAM" id="SSF102114">
    <property type="entry name" value="Radical SAM enzymes"/>
    <property type="match status" value="1"/>
</dbReference>
<keyword evidence="2" id="KW-0479">Metal-binding</keyword>
<dbReference type="PANTHER" id="PTHR11228">
    <property type="entry name" value="RADICAL SAM DOMAIN PROTEIN"/>
    <property type="match status" value="1"/>
</dbReference>
<dbReference type="RefSeq" id="WP_012635378.1">
    <property type="nucleotide sequence ID" value="NC_011899.1"/>
</dbReference>
<dbReference type="KEGG" id="hor:Hore_04320"/>
<dbReference type="PROSITE" id="PS51918">
    <property type="entry name" value="RADICAL_SAM"/>
    <property type="match status" value="1"/>
</dbReference>
<dbReference type="SFLD" id="SFLDS00029">
    <property type="entry name" value="Radical_SAM"/>
    <property type="match status" value="1"/>
</dbReference>
<dbReference type="eggNOG" id="COG0535">
    <property type="taxonomic scope" value="Bacteria"/>
</dbReference>
<dbReference type="EMBL" id="CP001098">
    <property type="protein sequence ID" value="ACL69190.1"/>
    <property type="molecule type" value="Genomic_DNA"/>
</dbReference>
<dbReference type="InterPro" id="IPR013785">
    <property type="entry name" value="Aldolase_TIM"/>
</dbReference>
<dbReference type="GO" id="GO:0051536">
    <property type="term" value="F:iron-sulfur cluster binding"/>
    <property type="evidence" value="ECO:0007669"/>
    <property type="project" value="UniProtKB-KW"/>
</dbReference>
<dbReference type="PANTHER" id="PTHR11228:SF7">
    <property type="entry name" value="PQQA PEPTIDE CYCLASE"/>
    <property type="match status" value="1"/>
</dbReference>
<accession>B8D1W3</accession>
<dbReference type="AlphaFoldDB" id="B8D1W3"/>
<organism evidence="6 7">
    <name type="scientific">Halothermothrix orenii (strain H 168 / OCM 544 / DSM 9562)</name>
    <dbReference type="NCBI Taxonomy" id="373903"/>
    <lineage>
        <taxon>Bacteria</taxon>
        <taxon>Bacillati</taxon>
        <taxon>Bacillota</taxon>
        <taxon>Clostridia</taxon>
        <taxon>Halanaerobiales</taxon>
        <taxon>Halothermotrichaceae</taxon>
        <taxon>Halothermothrix</taxon>
    </lineage>
</organism>
<dbReference type="GO" id="GO:0046872">
    <property type="term" value="F:metal ion binding"/>
    <property type="evidence" value="ECO:0007669"/>
    <property type="project" value="UniProtKB-KW"/>
</dbReference>
<evidence type="ECO:0000259" key="5">
    <source>
        <dbReference type="PROSITE" id="PS51918"/>
    </source>
</evidence>
<dbReference type="SFLD" id="SFLDG01216">
    <property type="entry name" value="thioether_bond_formation_requi"/>
    <property type="match status" value="1"/>
</dbReference>
<dbReference type="GO" id="GO:0003824">
    <property type="term" value="F:catalytic activity"/>
    <property type="evidence" value="ECO:0007669"/>
    <property type="project" value="InterPro"/>
</dbReference>
<dbReference type="InterPro" id="IPR058240">
    <property type="entry name" value="rSAM_sf"/>
</dbReference>
<dbReference type="SFLD" id="SFLDF00315">
    <property type="entry name" value="antilisterial_bacteriocin_subt"/>
    <property type="match status" value="1"/>
</dbReference>
<feature type="domain" description="Radical SAM core" evidence="5">
    <location>
        <begin position="113"/>
        <end position="323"/>
    </location>
</feature>
<dbReference type="InterPro" id="IPR023885">
    <property type="entry name" value="4Fe4S-binding_SPASM_dom"/>
</dbReference>
<gene>
    <name evidence="6" type="ordered locus">Hore_04320</name>
</gene>
<dbReference type="HOGENOM" id="CLU_009273_4_1_9"/>
<dbReference type="Proteomes" id="UP000000719">
    <property type="component" value="Chromosome"/>
</dbReference>
<dbReference type="Pfam" id="PF04055">
    <property type="entry name" value="Radical_SAM"/>
    <property type="match status" value="1"/>
</dbReference>
<protein>
    <submittedName>
        <fullName evidence="6">Radical SAM domain protein</fullName>
    </submittedName>
</protein>
<reference evidence="6 7" key="1">
    <citation type="journal article" date="2009" name="PLoS ONE">
        <title>Genome analysis of the anaerobic thermohalophilic bacterium Halothermothrix orenii.</title>
        <authorList>
            <person name="Mavromatis K."/>
            <person name="Ivanova N."/>
            <person name="Anderson I."/>
            <person name="Lykidis A."/>
            <person name="Hooper S.D."/>
            <person name="Sun H."/>
            <person name="Kunin V."/>
            <person name="Lapidus A."/>
            <person name="Hugenholtz P."/>
            <person name="Patel B."/>
            <person name="Kyrpides N.C."/>
        </authorList>
    </citation>
    <scope>NUCLEOTIDE SEQUENCE [LARGE SCALE GENOMIC DNA]</scope>
    <source>
        <strain evidence="7">H 168 / OCM 544 / DSM 9562</strain>
    </source>
</reference>
<dbReference type="CDD" id="cd01335">
    <property type="entry name" value="Radical_SAM"/>
    <property type="match status" value="1"/>
</dbReference>
<evidence type="ECO:0000256" key="2">
    <source>
        <dbReference type="ARBA" id="ARBA00022723"/>
    </source>
</evidence>
<dbReference type="Pfam" id="PF13186">
    <property type="entry name" value="SPASM"/>
    <property type="match status" value="1"/>
</dbReference>
<evidence type="ECO:0000256" key="1">
    <source>
        <dbReference type="ARBA" id="ARBA00022691"/>
    </source>
</evidence>
<dbReference type="SMART" id="SM00729">
    <property type="entry name" value="Elp3"/>
    <property type="match status" value="1"/>
</dbReference>
<dbReference type="InterPro" id="IPR007197">
    <property type="entry name" value="rSAM"/>
</dbReference>
<dbReference type="NCBIfam" id="TIGR04085">
    <property type="entry name" value="rSAM_more_4Fe4S"/>
    <property type="match status" value="1"/>
</dbReference>
<keyword evidence="7" id="KW-1185">Reference proteome</keyword>
<name>B8D1W3_HALOH</name>
<dbReference type="OrthoDB" id="7021155at2"/>
<dbReference type="STRING" id="373903.Hore_04320"/>
<sequence length="459" mass="53393">MSQTFITDKMKENLDKYIIFNEDVVDIIFRYPDRVLVYNHDTSGLSRFMGFGLDILYDDSLDILLNNPDKLLGEYKPEFITKYIEYYYFKNWICFSDTPKTEYKIRFLGSKDYYIPGHLAIELTDKCNLACKHCYRDSTKKGKLMDTQKLFSLIDMLTEKGLIIVELTGGEITLHPDFCEIVDYLAQKLDIIALLTNGYEYNQEIIECILRNKDKVMVNVSLDSYDQEFHDNFRGKKGAWERAYNLVKTLASNEVPTRIAMAITPENLFHIEKTILLAKELGIKNFAWDQVSQFGRGSSIDWSKVTPEEYFEYEKQSKYLFKKYYDMLTLIPAKITRQMKVEGLNCGAGWRTFALDPDGNLRLCVNSELDLFKIGNVFEEGMSIFKKELLQEFAKVSMPRYRTCKNCNYFSFCDSCTLKGLIGAKNNKNCVWDGKKLARKVRTRQTINISCLSKKTISK</sequence>
<dbReference type="SFLD" id="SFLDG01386">
    <property type="entry name" value="main_SPASM_domain-containing"/>
    <property type="match status" value="1"/>
</dbReference>
<dbReference type="SFLD" id="SFLDG01067">
    <property type="entry name" value="SPASM/twitch_domain_containing"/>
    <property type="match status" value="1"/>
</dbReference>
<proteinExistence type="predicted"/>
<keyword evidence="4" id="KW-0411">Iron-sulfur</keyword>
<dbReference type="Gene3D" id="3.20.20.70">
    <property type="entry name" value="Aldolase class I"/>
    <property type="match status" value="1"/>
</dbReference>
<evidence type="ECO:0000256" key="4">
    <source>
        <dbReference type="ARBA" id="ARBA00023014"/>
    </source>
</evidence>
<keyword evidence="3" id="KW-0408">Iron</keyword>
<evidence type="ECO:0000256" key="3">
    <source>
        <dbReference type="ARBA" id="ARBA00023004"/>
    </source>
</evidence>